<dbReference type="Proteomes" id="UP001279660">
    <property type="component" value="Unassembled WGS sequence"/>
</dbReference>
<gene>
    <name evidence="2" type="ORF">SIL82_01215</name>
</gene>
<reference evidence="2 3" key="1">
    <citation type="submission" date="2023-11" db="EMBL/GenBank/DDBJ databases">
        <title>MicrobeMod: A computational toolkit for identifying prokaryotic methylation and restriction-modification with nanopore sequencing.</title>
        <authorList>
            <person name="Crits-Christoph A."/>
            <person name="Kang S.C."/>
            <person name="Lee H."/>
            <person name="Ostrov N."/>
        </authorList>
    </citation>
    <scope>NUCLEOTIDE SEQUENCE [LARGE SCALE GENOMIC DNA]</scope>
    <source>
        <strain evidence="2 3">ATCC 14820</strain>
    </source>
</reference>
<keyword evidence="2" id="KW-0560">Oxidoreductase</keyword>
<sequence length="376" mass="39453">MRRTPALIIGGGPAGASAAIVLARARAPHLLVERSRETGDAICGGFLSWRTLESLQALGVAPAALGPARITTVRLIAGDTVVETPLRRAAHGVSRRLLDTVLLQRAIDAGAAVERGVTVRALEGLTARLDDGTDLAGDALFLASGKHDVRGNARPAEARGRDPVLGLRIRLAPTSGLDRRIGDAIELHLFDRGYVGIVRQEDGSANVCLAVHRSAMLEAGSPAALLDQLARDHPRLGERLAYRSDSLPIDAIANVPYGWRATRGVTGLFRLGDQAGVIPSLAGEGMGIAISSGIRAGHAYLTGGPEGAPRFQTRFASAIARPIRLAGAVRNAAEWPALTAALLPMLGRFPGIIDTIAAFTRIGHSRLDRAPAPQDH</sequence>
<dbReference type="RefSeq" id="WP_010405976.1">
    <property type="nucleotide sequence ID" value="NZ_JAWXXV010000001.1"/>
</dbReference>
<evidence type="ECO:0000259" key="1">
    <source>
        <dbReference type="Pfam" id="PF01494"/>
    </source>
</evidence>
<dbReference type="InterPro" id="IPR002938">
    <property type="entry name" value="FAD-bd"/>
</dbReference>
<dbReference type="Gene3D" id="3.50.50.60">
    <property type="entry name" value="FAD/NAD(P)-binding domain"/>
    <property type="match status" value="1"/>
</dbReference>
<name>A0ABU4PF76_9SPHN</name>
<proteinExistence type="predicted"/>
<protein>
    <submittedName>
        <fullName evidence="2">FAD-dependent monooxygenase</fullName>
    </submittedName>
</protein>
<keyword evidence="2" id="KW-0503">Monooxygenase</keyword>
<dbReference type="PANTHER" id="PTHR42685:SF22">
    <property type="entry name" value="CONDITIONED MEDIUM FACTOR RECEPTOR 1"/>
    <property type="match status" value="1"/>
</dbReference>
<dbReference type="InterPro" id="IPR036188">
    <property type="entry name" value="FAD/NAD-bd_sf"/>
</dbReference>
<keyword evidence="3" id="KW-1185">Reference proteome</keyword>
<dbReference type="InterPro" id="IPR050407">
    <property type="entry name" value="Geranylgeranyl_reductase"/>
</dbReference>
<dbReference type="PANTHER" id="PTHR42685">
    <property type="entry name" value="GERANYLGERANYL DIPHOSPHATE REDUCTASE"/>
    <property type="match status" value="1"/>
</dbReference>
<dbReference type="SUPFAM" id="SSF51905">
    <property type="entry name" value="FAD/NAD(P)-binding domain"/>
    <property type="match status" value="1"/>
</dbReference>
<evidence type="ECO:0000313" key="3">
    <source>
        <dbReference type="Proteomes" id="UP001279660"/>
    </source>
</evidence>
<dbReference type="Pfam" id="PF01494">
    <property type="entry name" value="FAD_binding_3"/>
    <property type="match status" value="1"/>
</dbReference>
<dbReference type="GO" id="GO:0004497">
    <property type="term" value="F:monooxygenase activity"/>
    <property type="evidence" value="ECO:0007669"/>
    <property type="project" value="UniProtKB-KW"/>
</dbReference>
<dbReference type="PRINTS" id="PR00368">
    <property type="entry name" value="FADPNR"/>
</dbReference>
<dbReference type="EMBL" id="JAWXXV010000001">
    <property type="protein sequence ID" value="MDX5982865.1"/>
    <property type="molecule type" value="Genomic_DNA"/>
</dbReference>
<comment type="caution">
    <text evidence="2">The sequence shown here is derived from an EMBL/GenBank/DDBJ whole genome shotgun (WGS) entry which is preliminary data.</text>
</comment>
<organism evidence="2 3">
    <name type="scientific">Sphingomonas echinoides</name>
    <dbReference type="NCBI Taxonomy" id="59803"/>
    <lineage>
        <taxon>Bacteria</taxon>
        <taxon>Pseudomonadati</taxon>
        <taxon>Pseudomonadota</taxon>
        <taxon>Alphaproteobacteria</taxon>
        <taxon>Sphingomonadales</taxon>
        <taxon>Sphingomonadaceae</taxon>
        <taxon>Sphingomonas</taxon>
    </lineage>
</organism>
<feature type="domain" description="FAD-binding" evidence="1">
    <location>
        <begin position="4"/>
        <end position="123"/>
    </location>
</feature>
<evidence type="ECO:0000313" key="2">
    <source>
        <dbReference type="EMBL" id="MDX5982865.1"/>
    </source>
</evidence>
<accession>A0ABU4PF76</accession>